<comment type="similarity">
    <text evidence="9">Belongs to the insect chemoreceptor superfamily. Heteromeric odorant receptor channel (TC 1.A.69) family.</text>
</comment>
<dbReference type="GO" id="GO:0007165">
    <property type="term" value="P:signal transduction"/>
    <property type="evidence" value="ECO:0007669"/>
    <property type="project" value="UniProtKB-KW"/>
</dbReference>
<dbReference type="GO" id="GO:0005549">
    <property type="term" value="F:odorant binding"/>
    <property type="evidence" value="ECO:0007669"/>
    <property type="project" value="InterPro"/>
</dbReference>
<evidence type="ECO:0000256" key="3">
    <source>
        <dbReference type="ARBA" id="ARBA00022692"/>
    </source>
</evidence>
<keyword evidence="4 9" id="KW-0552">Olfaction</keyword>
<keyword evidence="5 9" id="KW-1133">Transmembrane helix</keyword>
<feature type="transmembrane region" description="Helical" evidence="9">
    <location>
        <begin position="35"/>
        <end position="56"/>
    </location>
</feature>
<protein>
    <recommendedName>
        <fullName evidence="9">Odorant receptor</fullName>
    </recommendedName>
</protein>
<dbReference type="GO" id="GO:0004984">
    <property type="term" value="F:olfactory receptor activity"/>
    <property type="evidence" value="ECO:0007669"/>
    <property type="project" value="InterPro"/>
</dbReference>
<evidence type="ECO:0000256" key="2">
    <source>
        <dbReference type="ARBA" id="ARBA00022606"/>
    </source>
</evidence>
<feature type="transmembrane region" description="Helical" evidence="9">
    <location>
        <begin position="298"/>
        <end position="319"/>
    </location>
</feature>
<keyword evidence="6 9" id="KW-0472">Membrane</keyword>
<gene>
    <name evidence="10" type="primary">OR23</name>
</gene>
<organism evidence="10">
    <name type="scientific">Conogethes punctiferalis</name>
    <name type="common">Durian fruit borer</name>
    <name type="synonym">Astura punctiferalis</name>
    <dbReference type="NCBI Taxonomy" id="1133088"/>
    <lineage>
        <taxon>Eukaryota</taxon>
        <taxon>Metazoa</taxon>
        <taxon>Ecdysozoa</taxon>
        <taxon>Arthropoda</taxon>
        <taxon>Hexapoda</taxon>
        <taxon>Insecta</taxon>
        <taxon>Pterygota</taxon>
        <taxon>Neoptera</taxon>
        <taxon>Endopterygota</taxon>
        <taxon>Lepidoptera</taxon>
        <taxon>Glossata</taxon>
        <taxon>Ditrysia</taxon>
        <taxon>Pyraloidea</taxon>
        <taxon>Crambidae</taxon>
        <taxon>Spilomelinae</taxon>
        <taxon>Conogethes</taxon>
    </lineage>
</organism>
<name>A0A1Y9TJS3_CONPF</name>
<evidence type="ECO:0000256" key="9">
    <source>
        <dbReference type="RuleBase" id="RU351113"/>
    </source>
</evidence>
<dbReference type="PANTHER" id="PTHR21137">
    <property type="entry name" value="ODORANT RECEPTOR"/>
    <property type="match status" value="1"/>
</dbReference>
<evidence type="ECO:0000256" key="4">
    <source>
        <dbReference type="ARBA" id="ARBA00022725"/>
    </source>
</evidence>
<dbReference type="Pfam" id="PF02949">
    <property type="entry name" value="7tm_6"/>
    <property type="match status" value="1"/>
</dbReference>
<feature type="transmembrane region" description="Helical" evidence="9">
    <location>
        <begin position="191"/>
        <end position="217"/>
    </location>
</feature>
<proteinExistence type="evidence at transcript level"/>
<dbReference type="AlphaFoldDB" id="A0A1Y9TJS3"/>
<keyword evidence="8 9" id="KW-0807">Transducer</keyword>
<keyword evidence="7 9" id="KW-0675">Receptor</keyword>
<keyword evidence="3 9" id="KW-0812">Transmembrane</keyword>
<evidence type="ECO:0000256" key="6">
    <source>
        <dbReference type="ARBA" id="ARBA00023136"/>
    </source>
</evidence>
<evidence type="ECO:0000256" key="8">
    <source>
        <dbReference type="ARBA" id="ARBA00023224"/>
    </source>
</evidence>
<dbReference type="GO" id="GO:0005886">
    <property type="term" value="C:plasma membrane"/>
    <property type="evidence" value="ECO:0007669"/>
    <property type="project" value="UniProtKB-SubCell"/>
</dbReference>
<sequence length="401" mass="46156">MVDLPVDQSLKKIKFLYRLSGMNIEDRDKNTTEKAVYMFNFLWILTDIILATEWGIVGFVKGLDFIEITHVLPCLNMGMVAEMKTIFLVVYEDKLKQLLRDLRDLERIRLPNNPYAKKIADTDAKFLHKLMKVIWTVNICMLVLFNSGPLVLIAVKYYLTGKLELLLPFLDVYPFDSYDLKYWPWAYLHEVWTACIVLSEIFAVDFLFYVCCTHIGIQFKVLKMELEHLITGKGLLADHDDQLKEKLADIVKWHQQIISCAEMLEVIYSKSTLFNYISSSLIICLTGFNSMVIDDMAIVISFFMLAVVEVLQIFFLCFFGGKLIDSSTDVSSGAYNSKWYLTDIPTRKTILLIQTRAQNPCKLTAAGFADVHLRAFMKILSTSWSYFALLQTMYGSSKVSH</sequence>
<comment type="caution">
    <text evidence="9">Lacks conserved residue(s) required for the propagation of feature annotation.</text>
</comment>
<evidence type="ECO:0000256" key="1">
    <source>
        <dbReference type="ARBA" id="ARBA00004141"/>
    </source>
</evidence>
<dbReference type="SMR" id="A0A1Y9TJS3"/>
<dbReference type="PANTHER" id="PTHR21137:SF44">
    <property type="entry name" value="ODORANT RECEPTOR 13A-RELATED"/>
    <property type="match status" value="1"/>
</dbReference>
<keyword evidence="2 9" id="KW-0716">Sensory transduction</keyword>
<feature type="transmembrane region" description="Helical" evidence="9">
    <location>
        <begin position="273"/>
        <end position="292"/>
    </location>
</feature>
<dbReference type="EMBL" id="KX084473">
    <property type="protein sequence ID" value="ARO76428.1"/>
    <property type="molecule type" value="mRNA"/>
</dbReference>
<feature type="transmembrane region" description="Helical" evidence="9">
    <location>
        <begin position="133"/>
        <end position="159"/>
    </location>
</feature>
<evidence type="ECO:0000313" key="10">
    <source>
        <dbReference type="EMBL" id="ARO76428.1"/>
    </source>
</evidence>
<dbReference type="InterPro" id="IPR004117">
    <property type="entry name" value="7tm6_olfct_rcpt"/>
</dbReference>
<feature type="transmembrane region" description="Helical" evidence="9">
    <location>
        <begin position="68"/>
        <end position="91"/>
    </location>
</feature>
<reference evidence="10" key="1">
    <citation type="submission" date="2016-04" db="EMBL/GenBank/DDBJ databases">
        <title>Deep sequencing-based transcriptome analysis of the yellow peach moth Conogethes punctiferalis (Guenee) antennae.</title>
        <authorList>
            <person name="Ge X."/>
            <person name="Zhang T."/>
            <person name="Wang Z."/>
            <person name="He K."/>
            <person name="Bai S."/>
        </authorList>
    </citation>
    <scope>NUCLEOTIDE SEQUENCE</scope>
</reference>
<accession>A0A1Y9TJS3</accession>
<evidence type="ECO:0000256" key="5">
    <source>
        <dbReference type="ARBA" id="ARBA00022989"/>
    </source>
</evidence>
<comment type="subcellular location">
    <subcellularLocation>
        <location evidence="9">Cell membrane</location>
        <topology evidence="9">Multi-pass membrane protein</topology>
    </subcellularLocation>
    <subcellularLocation>
        <location evidence="1">Membrane</location>
        <topology evidence="1">Multi-pass membrane protein</topology>
    </subcellularLocation>
</comment>
<evidence type="ECO:0000256" key="7">
    <source>
        <dbReference type="ARBA" id="ARBA00023170"/>
    </source>
</evidence>